<feature type="compositionally biased region" description="Polar residues" evidence="3">
    <location>
        <begin position="1091"/>
        <end position="1106"/>
    </location>
</feature>
<dbReference type="Gene3D" id="2.60.120.200">
    <property type="match status" value="11"/>
</dbReference>
<keyword evidence="1" id="KW-0677">Repeat</keyword>
<dbReference type="PROSITE" id="PS00740">
    <property type="entry name" value="MAM_1"/>
    <property type="match status" value="1"/>
</dbReference>
<evidence type="ECO:0000313" key="5">
    <source>
        <dbReference type="EMBL" id="EKC34823.1"/>
    </source>
</evidence>
<feature type="compositionally biased region" description="Low complexity" evidence="3">
    <location>
        <begin position="1573"/>
        <end position="1606"/>
    </location>
</feature>
<dbReference type="SUPFAM" id="SSF49899">
    <property type="entry name" value="Concanavalin A-like lectins/glucanases"/>
    <property type="match status" value="11"/>
</dbReference>
<feature type="domain" description="MAM" evidence="4">
    <location>
        <begin position="202"/>
        <end position="362"/>
    </location>
</feature>
<dbReference type="FunFam" id="2.60.120.200:FF:000128">
    <property type="entry name" value="enteropeptidase isoform X2"/>
    <property type="match status" value="1"/>
</dbReference>
<keyword evidence="2" id="KW-1015">Disulfide bond</keyword>
<feature type="domain" description="MAM" evidence="4">
    <location>
        <begin position="1404"/>
        <end position="1568"/>
    </location>
</feature>
<accession>K1QLQ1</accession>
<evidence type="ECO:0000259" key="4">
    <source>
        <dbReference type="PROSITE" id="PS50060"/>
    </source>
</evidence>
<reference evidence="5" key="1">
    <citation type="journal article" date="2012" name="Nature">
        <title>The oyster genome reveals stress adaptation and complexity of shell formation.</title>
        <authorList>
            <person name="Zhang G."/>
            <person name="Fang X."/>
            <person name="Guo X."/>
            <person name="Li L."/>
            <person name="Luo R."/>
            <person name="Xu F."/>
            <person name="Yang P."/>
            <person name="Zhang L."/>
            <person name="Wang X."/>
            <person name="Qi H."/>
            <person name="Xiong Z."/>
            <person name="Que H."/>
            <person name="Xie Y."/>
            <person name="Holland P.W."/>
            <person name="Paps J."/>
            <person name="Zhu Y."/>
            <person name="Wu F."/>
            <person name="Chen Y."/>
            <person name="Wang J."/>
            <person name="Peng C."/>
            <person name="Meng J."/>
            <person name="Yang L."/>
            <person name="Liu J."/>
            <person name="Wen B."/>
            <person name="Zhang N."/>
            <person name="Huang Z."/>
            <person name="Zhu Q."/>
            <person name="Feng Y."/>
            <person name="Mount A."/>
            <person name="Hedgecock D."/>
            <person name="Xu Z."/>
            <person name="Liu Y."/>
            <person name="Domazet-Loso T."/>
            <person name="Du Y."/>
            <person name="Sun X."/>
            <person name="Zhang S."/>
            <person name="Liu B."/>
            <person name="Cheng P."/>
            <person name="Jiang X."/>
            <person name="Li J."/>
            <person name="Fan D."/>
            <person name="Wang W."/>
            <person name="Fu W."/>
            <person name="Wang T."/>
            <person name="Wang B."/>
            <person name="Zhang J."/>
            <person name="Peng Z."/>
            <person name="Li Y."/>
            <person name="Li N."/>
            <person name="Wang J."/>
            <person name="Chen M."/>
            <person name="He Y."/>
            <person name="Tan F."/>
            <person name="Song X."/>
            <person name="Zheng Q."/>
            <person name="Huang R."/>
            <person name="Yang H."/>
            <person name="Du X."/>
            <person name="Chen L."/>
            <person name="Yang M."/>
            <person name="Gaffney P.M."/>
            <person name="Wang S."/>
            <person name="Luo L."/>
            <person name="She Z."/>
            <person name="Ming Y."/>
            <person name="Huang W."/>
            <person name="Zhang S."/>
            <person name="Huang B."/>
            <person name="Zhang Y."/>
            <person name="Qu T."/>
            <person name="Ni P."/>
            <person name="Miao G."/>
            <person name="Wang J."/>
            <person name="Wang Q."/>
            <person name="Steinberg C.E."/>
            <person name="Wang H."/>
            <person name="Li N."/>
            <person name="Qian L."/>
            <person name="Zhang G."/>
            <person name="Li Y."/>
            <person name="Yang H."/>
            <person name="Liu X."/>
            <person name="Wang J."/>
            <person name="Yin Y."/>
            <person name="Wang J."/>
        </authorList>
    </citation>
    <scope>NUCLEOTIDE SEQUENCE [LARGE SCALE GENOMIC DNA]</scope>
    <source>
        <strain evidence="5">05x7-T-G4-1.051#20</strain>
    </source>
</reference>
<feature type="domain" description="MAM" evidence="4">
    <location>
        <begin position="1613"/>
        <end position="1773"/>
    </location>
</feature>
<sequence length="1850" mass="200692">MLSHRCQLFATKTRRGQNFACNFDANNLCQWTNAKGSDNLDWTLHRGATSSGGTGPPSDHTSGHGYYIYLETSGAIRTGSKAQLQSPNFNINRGQRKCLSLWYHMYGPNVGYLNVYLKKNGVLGRPIWRQNGNKGNRWIQGKVNIRTNSNLRNALIVIEGTKGSVGARGDISIDDIQVTNGPCGQLGQSTVSPGATPSPSSVTCDFESSNLCEWKNDKTDNFDWTWKSGSTSTTNTGPTNDHTTNTASGHYVYIEANGHRQGAKARLIAPSYSGRSSTCFQFYYNMHGQHIGTLSVYKKTSRGLGTPIWSLSGEQGTGWQFGQVSIRGGSAYSGGFEAARGSGNQGDIAIDDPKMFTGSCPKRGYCNFEKDFCGWTNSVTDQFDWIRNKGTTGSTGTGPTHDHTQGTRGTGYYIYIEASAPRARGDTAQITSEVFPPSQQPYCLQFWYNMNGNAIGTLTVYATANGVQTPLWQLSGQQTGQWNFGRISVQSPKTAFKCSSCVTNNHYDTTDYHLEDNSRQNHCSRESTVIDLFLSAAVTCNFDGGLCGWTQVRSPTDDFDWMRTKNPTASVGTGPSHDHTSGRGYYIYTEASNRRQNESAQIKSPTVSPTPGGSCLTFWYSMYGPNIGSLNLYTQTQAILGNPIWKRRGNQGNTWRKAQVTVSVPVQFNFVFEGRMGNSYRGDIALDDVTLANGPCSGQTQAPGVSTTPTTPGTGSVRSCGFESRGICGYTQDTTDQFNWTWKAGRTSTSSTGPSNDHTYGTARGHYVYIETSAPRRPNDTARILSPRYTDRSDMCMQFYYHMLGSGVGTLNVYAKVGSNMGNPLFTLSGNQGNSWTQGQMSIPQATASRGYKVVFEGIRGTNFRGDIAIDDVSFSRGACSSGTCDFETDLCSWSNPSVGDDFDWVRNQGRTQTLNTGPLSDHTLGTQQGHYVYIETSSPRHAGDIAWLVSSTRPATSSGCINFWYNMKGQTIDTLSVYLTIPGGGNQTLWTLKGQQGSQWLNGQAPISSTQNYQIVFEGRRGQSYSGDIALDDITFSNQNCGLQPGNASPPKVTGTTPMTTTVAPNNGPFNCQFSTGFCGWTQSTTDDFNWSRKQGSTQSANTGPPSDHTGGGYYIYTEASAPAKPGHKAQLISPNVQPGGQGQMCLKFWYYMYGRNVASLNVYVQAGLVLPSQPVWKRSGTQGQQWNLASVDISARNTFNVVLEGTRGASYLGDIAVDDISISNGTCSQGTTPSPTTGLSSCTFEDRRFCGFTQDTTDGFNWRWGTGQTSSTNTGPTNDHTYKTSAGHYMFTQGSSQPRGRKARLVSPIYLANTQPVCVKFWYNMYGTGLGTLNVYKKASGVLGRPIWSLSGSQSRDWREASVTITTGSAYRVVFEVVNGNRRGDIAIDDYSVTPGACGVKGNCNFDQGFCTWTNDHAYDSFDWALGHGSTASSNTGPTNDHTQGNSKGQYVYIETSRPQHPGDKATLNSEILSYTGHQCMNFYYHMYGSTVGTLRIWILPNGTVNPIPLWELQNNQGNQWNQGRIALPRQTGTFMILIKGTVGTGYQGDIAVDDITFTSGGGCSRMPSNAVPTVTQKPTTVSTTPTTTTASTTTSTTKATTPTPTGGNSFACDFTYDSCGWTQDKSDNFDWRRNNGTTSSVRTGPNGDHTSGKGYYYYVEASAPQTSGMKARFISPVVQIPSGSQQCFSFYYSMYGDNVDYLNVYVKKNGALGSAVWTRNGNQGSQWIQGQVTITGPGPLNVVIEGTKGTGYRGDIGIDDVNITTGACSGQNLNTTANPSLATTIAQLSCNFESQSICNYQQSTSTSTLQWKWQHGGTPSANTGPSSDHTTGTATGGVFTEQGKTLV</sequence>
<feature type="region of interest" description="Disordered" evidence="3">
    <location>
        <begin position="1815"/>
        <end position="1850"/>
    </location>
</feature>
<evidence type="ECO:0000256" key="1">
    <source>
        <dbReference type="ARBA" id="ARBA00022737"/>
    </source>
</evidence>
<feature type="domain" description="MAM" evidence="4">
    <location>
        <begin position="364"/>
        <end position="525"/>
    </location>
</feature>
<dbReference type="GO" id="GO:0016020">
    <property type="term" value="C:membrane"/>
    <property type="evidence" value="ECO:0007669"/>
    <property type="project" value="InterPro"/>
</dbReference>
<dbReference type="SMART" id="SM00137">
    <property type="entry name" value="MAM"/>
    <property type="match status" value="10"/>
</dbReference>
<dbReference type="InParanoid" id="K1QLQ1"/>
<dbReference type="InterPro" id="IPR051560">
    <property type="entry name" value="MAM_domain-containing"/>
</dbReference>
<feature type="region of interest" description="Disordered" evidence="3">
    <location>
        <begin position="1571"/>
        <end position="1606"/>
    </location>
</feature>
<dbReference type="InterPro" id="IPR000998">
    <property type="entry name" value="MAM_dom"/>
</dbReference>
<dbReference type="Pfam" id="PF00629">
    <property type="entry name" value="MAM"/>
    <property type="match status" value="11"/>
</dbReference>
<feature type="domain" description="MAM" evidence="4">
    <location>
        <begin position="1242"/>
        <end position="1402"/>
    </location>
</feature>
<dbReference type="PANTHER" id="PTHR23282">
    <property type="entry name" value="APICAL ENDOSOMAL GLYCOPROTEIN PRECURSOR"/>
    <property type="match status" value="1"/>
</dbReference>
<proteinExistence type="predicted"/>
<feature type="domain" description="MAM" evidence="4">
    <location>
        <begin position="883"/>
        <end position="1044"/>
    </location>
</feature>
<feature type="domain" description="MAM" evidence="4">
    <location>
        <begin position="718"/>
        <end position="882"/>
    </location>
</feature>
<dbReference type="FunFam" id="2.60.120.200:FF:000182">
    <property type="entry name" value="MAM and LDL-receptor class A domain-containing protein 1"/>
    <property type="match status" value="3"/>
</dbReference>
<protein>
    <submittedName>
        <fullName evidence="5">Apical endosomal glycoprotein</fullName>
    </submittedName>
</protein>
<feature type="compositionally biased region" description="Polar residues" evidence="3">
    <location>
        <begin position="1815"/>
        <end position="1836"/>
    </location>
</feature>
<feature type="domain" description="MAM" evidence="4">
    <location>
        <begin position="19"/>
        <end position="185"/>
    </location>
</feature>
<feature type="compositionally biased region" description="Low complexity" evidence="3">
    <location>
        <begin position="703"/>
        <end position="716"/>
    </location>
</feature>
<evidence type="ECO:0000256" key="2">
    <source>
        <dbReference type="ARBA" id="ARBA00023157"/>
    </source>
</evidence>
<dbReference type="InterPro" id="IPR013320">
    <property type="entry name" value="ConA-like_dom_sf"/>
</dbReference>
<dbReference type="HOGENOM" id="CLU_002270_0_0_1"/>
<dbReference type="CDD" id="cd06263">
    <property type="entry name" value="MAM"/>
    <property type="match status" value="10"/>
</dbReference>
<feature type="domain" description="MAM" evidence="4">
    <location>
        <begin position="1071"/>
        <end position="1231"/>
    </location>
</feature>
<dbReference type="PROSITE" id="PS50060">
    <property type="entry name" value="MAM_2"/>
    <property type="match status" value="11"/>
</dbReference>
<feature type="region of interest" description="Disordered" evidence="3">
    <location>
        <begin position="1091"/>
        <end position="1116"/>
    </location>
</feature>
<gene>
    <name evidence="5" type="ORF">CGI_10022525</name>
</gene>
<evidence type="ECO:0000256" key="3">
    <source>
        <dbReference type="SAM" id="MobiDB-lite"/>
    </source>
</evidence>
<feature type="domain" description="MAM" evidence="4">
    <location>
        <begin position="1791"/>
        <end position="1842"/>
    </location>
</feature>
<name>K1QLQ1_MAGGI</name>
<dbReference type="PANTHER" id="PTHR23282:SF146">
    <property type="entry name" value="RT07201P-RELATED"/>
    <property type="match status" value="1"/>
</dbReference>
<dbReference type="PRINTS" id="PR00020">
    <property type="entry name" value="MAMDOMAIN"/>
</dbReference>
<feature type="region of interest" description="Disordered" evidence="3">
    <location>
        <begin position="697"/>
        <end position="716"/>
    </location>
</feature>
<feature type="domain" description="MAM" evidence="4">
    <location>
        <begin position="538"/>
        <end position="698"/>
    </location>
</feature>
<organism evidence="5">
    <name type="scientific">Magallana gigas</name>
    <name type="common">Pacific oyster</name>
    <name type="synonym">Crassostrea gigas</name>
    <dbReference type="NCBI Taxonomy" id="29159"/>
    <lineage>
        <taxon>Eukaryota</taxon>
        <taxon>Metazoa</taxon>
        <taxon>Spiralia</taxon>
        <taxon>Lophotrochozoa</taxon>
        <taxon>Mollusca</taxon>
        <taxon>Bivalvia</taxon>
        <taxon>Autobranchia</taxon>
        <taxon>Pteriomorphia</taxon>
        <taxon>Ostreida</taxon>
        <taxon>Ostreoidea</taxon>
        <taxon>Ostreidae</taxon>
        <taxon>Magallana</taxon>
    </lineage>
</organism>
<dbReference type="EMBL" id="JH817216">
    <property type="protein sequence ID" value="EKC34823.1"/>
    <property type="molecule type" value="Genomic_DNA"/>
</dbReference>